<evidence type="ECO:0000313" key="2">
    <source>
        <dbReference type="Proteomes" id="UP001161408"/>
    </source>
</evidence>
<sequence>MNKTDKRVEKYRQLTKAIEDRFELIDYMSDRLISNDRVILKCPTHGDGSKFGNRWVPLASSIINGYGCPKCAGKYIYTSDEWIKLIEDKGFKFKNFIGEFKGSSTKLNLICKIHGEGQLYANKWEPTAVNIIRNRGCPKCKGTYKRTIDEWIELVNDTKYKFIRLKSDFKGKNTRIAVSCAEHGPSDEFATPWVPRFEDITRGNGCPKCANLYNFSLDEYKSQIEKKTNYKVLLFDDKKKSKHTKVVLLCPTHGYGHLFRNPWTPSVNNILRGGQCPKCTNSYVYTIDEIIDRINEIGKDKFKLLGPVTNFERGVKSRILLQCLKDEAFTWETNPDCIFSGTACPHCAESGFNRSKPAYFYLQELYSKNKLIALKLGITNREPVARMQQQSKQTLLKHILINYIYHDDGNLIYQFESKLIKKFKSLNKLPVLSRDIMPDGYSETVCLSLRSSIINEMKVISDLEI</sequence>
<keyword evidence="2" id="KW-1185">Reference proteome</keyword>
<accession>A0AA37W3V8</accession>
<name>A0AA37W3V8_9GAMM</name>
<comment type="caution">
    <text evidence="1">The sequence shown here is derived from an EMBL/GenBank/DDBJ whole genome shotgun (WGS) entry which is preliminary data.</text>
</comment>
<dbReference type="RefSeq" id="WP_096038342.1">
    <property type="nucleotide sequence ID" value="NZ_BJXY01000045.1"/>
</dbReference>
<organism evidence="1 2">
    <name type="scientific">Pseudoalteromonas tetraodonis GFC</name>
    <dbReference type="NCBI Taxonomy" id="1315271"/>
    <lineage>
        <taxon>Bacteria</taxon>
        <taxon>Pseudomonadati</taxon>
        <taxon>Pseudomonadota</taxon>
        <taxon>Gammaproteobacteria</taxon>
        <taxon>Alteromonadales</taxon>
        <taxon>Pseudoalteromonadaceae</taxon>
        <taxon>Pseudoalteromonas</taxon>
    </lineage>
</organism>
<gene>
    <name evidence="1" type="ORF">GCM10007914_12420</name>
</gene>
<protein>
    <submittedName>
        <fullName evidence="1">Uncharacterized protein</fullName>
    </submittedName>
</protein>
<reference evidence="1" key="1">
    <citation type="journal article" date="2014" name="Int. J. Syst. Evol. Microbiol.">
        <title>Complete genome sequence of Corynebacterium casei LMG S-19264T (=DSM 44701T), isolated from a smear-ripened cheese.</title>
        <authorList>
            <consortium name="US DOE Joint Genome Institute (JGI-PGF)"/>
            <person name="Walter F."/>
            <person name="Albersmeier A."/>
            <person name="Kalinowski J."/>
            <person name="Ruckert C."/>
        </authorList>
    </citation>
    <scope>NUCLEOTIDE SEQUENCE</scope>
    <source>
        <strain evidence="1">NBRC 103034</strain>
    </source>
</reference>
<evidence type="ECO:0000313" key="1">
    <source>
        <dbReference type="EMBL" id="GLQ02361.1"/>
    </source>
</evidence>
<dbReference type="Proteomes" id="UP001161408">
    <property type="component" value="Unassembled WGS sequence"/>
</dbReference>
<reference evidence="1" key="2">
    <citation type="submission" date="2023-01" db="EMBL/GenBank/DDBJ databases">
        <title>Draft genome sequence of Pseudoalteromonas tetraodonis strain NBRC 103034.</title>
        <authorList>
            <person name="Sun Q."/>
            <person name="Mori K."/>
        </authorList>
    </citation>
    <scope>NUCLEOTIDE SEQUENCE</scope>
    <source>
        <strain evidence="1">NBRC 103034</strain>
    </source>
</reference>
<dbReference type="AlphaFoldDB" id="A0AA37W3V8"/>
<dbReference type="EMBL" id="BSNE01000006">
    <property type="protein sequence ID" value="GLQ02361.1"/>
    <property type="molecule type" value="Genomic_DNA"/>
</dbReference>
<proteinExistence type="predicted"/>